<keyword evidence="2" id="KW-1185">Reference proteome</keyword>
<reference evidence="1" key="1">
    <citation type="submission" date="2020-12" db="EMBL/GenBank/DDBJ databases">
        <title>WGS assembly of Carya illinoinensis cv. Pawnee.</title>
        <authorList>
            <person name="Platts A."/>
            <person name="Shu S."/>
            <person name="Wright S."/>
            <person name="Barry K."/>
            <person name="Edger P."/>
            <person name="Pires J.C."/>
            <person name="Schmutz J."/>
        </authorList>
    </citation>
    <scope>NUCLEOTIDE SEQUENCE</scope>
    <source>
        <tissue evidence="1">Leaf</tissue>
    </source>
</reference>
<gene>
    <name evidence="1" type="ORF">CIPAW_09G083700</name>
</gene>
<accession>A0A8T1PK61</accession>
<dbReference type="AlphaFoldDB" id="A0A8T1PK61"/>
<protein>
    <submittedName>
        <fullName evidence="1">Uncharacterized protein</fullName>
    </submittedName>
</protein>
<proteinExistence type="predicted"/>
<dbReference type="Proteomes" id="UP000811609">
    <property type="component" value="Chromosome 9"/>
</dbReference>
<organism evidence="1 2">
    <name type="scientific">Carya illinoinensis</name>
    <name type="common">Pecan</name>
    <dbReference type="NCBI Taxonomy" id="32201"/>
    <lineage>
        <taxon>Eukaryota</taxon>
        <taxon>Viridiplantae</taxon>
        <taxon>Streptophyta</taxon>
        <taxon>Embryophyta</taxon>
        <taxon>Tracheophyta</taxon>
        <taxon>Spermatophyta</taxon>
        <taxon>Magnoliopsida</taxon>
        <taxon>eudicotyledons</taxon>
        <taxon>Gunneridae</taxon>
        <taxon>Pentapetalae</taxon>
        <taxon>rosids</taxon>
        <taxon>fabids</taxon>
        <taxon>Fagales</taxon>
        <taxon>Juglandaceae</taxon>
        <taxon>Carya</taxon>
    </lineage>
</organism>
<name>A0A8T1PK61_CARIL</name>
<dbReference type="EMBL" id="CM031817">
    <property type="protein sequence ID" value="KAG6641577.1"/>
    <property type="molecule type" value="Genomic_DNA"/>
</dbReference>
<comment type="caution">
    <text evidence="1">The sequence shown here is derived from an EMBL/GenBank/DDBJ whole genome shotgun (WGS) entry which is preliminary data.</text>
</comment>
<sequence length="30" mass="3490">MQPSPSFFPKQRRLVQVSIFAKPLQWKTSG</sequence>
<evidence type="ECO:0000313" key="1">
    <source>
        <dbReference type="EMBL" id="KAG6641577.1"/>
    </source>
</evidence>
<evidence type="ECO:0000313" key="2">
    <source>
        <dbReference type="Proteomes" id="UP000811609"/>
    </source>
</evidence>